<dbReference type="Pfam" id="PF21244">
    <property type="entry name" value="PurT_C"/>
    <property type="match status" value="1"/>
</dbReference>
<dbReference type="SUPFAM" id="SSF52440">
    <property type="entry name" value="PreATP-grasp domain"/>
    <property type="match status" value="1"/>
</dbReference>
<evidence type="ECO:0000256" key="1">
    <source>
        <dbReference type="ARBA" id="ARBA00022598"/>
    </source>
</evidence>
<keyword evidence="4 7" id="KW-0067">ATP-binding</keyword>
<dbReference type="InterPro" id="IPR003135">
    <property type="entry name" value="ATP-grasp_carboxylate-amine"/>
</dbReference>
<dbReference type="InterPro" id="IPR011054">
    <property type="entry name" value="Rudment_hybrid_motif"/>
</dbReference>
<accession>A0A7G9YGM3</accession>
<dbReference type="Gene3D" id="3.30.470.20">
    <property type="entry name" value="ATP-grasp fold, B domain"/>
    <property type="match status" value="1"/>
</dbReference>
<dbReference type="Pfam" id="PF22660">
    <property type="entry name" value="RS_preATP-grasp-like"/>
    <property type="match status" value="1"/>
</dbReference>
<gene>
    <name evidence="9" type="primary">purT</name>
    <name evidence="9" type="ORF">FLPJBPEJ_00001</name>
</gene>
<feature type="domain" description="ATP-grasp" evidence="8">
    <location>
        <begin position="121"/>
        <end position="344"/>
    </location>
</feature>
<dbReference type="GO" id="GO:0016740">
    <property type="term" value="F:transferase activity"/>
    <property type="evidence" value="ECO:0007669"/>
    <property type="project" value="UniProtKB-KW"/>
</dbReference>
<dbReference type="PANTHER" id="PTHR43055:SF1">
    <property type="entry name" value="FORMATE-DEPENDENT PHOSPHORIBOSYLGLYCINAMIDE FORMYLTRANSFERASE"/>
    <property type="match status" value="1"/>
</dbReference>
<dbReference type="SUPFAM" id="SSF51246">
    <property type="entry name" value="Rudiment single hybrid motif"/>
    <property type="match status" value="1"/>
</dbReference>
<sequence>MKQLEILAAPLEERSLKLLLFGAGELGKEIAIEAERLGMEVVAVDRYERAPAQQVAHKAYTVNMMDANAMRSIVDRERPDVIIPEIEAIDLDVLFEFEEDGYLVTPNAAATHAAMNRERIRELIVKSGVKTGAYAYTRTDDSLEFTDAVETIGYPCFSKAIMSSSGKGSYFIESRDDIEAAMDAARYETRGSGERAIIEECIPFNTEVTELAVRHLDEGGNIVTTFPKPVGHYQIDGDYHSSWQSPDAGEYLPYNVDDIGKSVEKDPELAKEAERKIYDAAQRITDELGGVGVFGCELFVRVRDGKVEVYGNECAPRPHDTGMVTYISHPQGFNEGGLHVRAITGLPVPARIEDGYRLFDPLMPAASHVIISPAQGFDPMYKGLFDAMSVPGTNIQLFGKPLAYHSGWIVEERMGIALAMGADAFDAKRKAEVAAHKVLIRTATDREWRGQEETRMHVAV</sequence>
<dbReference type="SUPFAM" id="SSF56059">
    <property type="entry name" value="Glutathione synthetase ATP-binding domain-like"/>
    <property type="match status" value="1"/>
</dbReference>
<evidence type="ECO:0000256" key="4">
    <source>
        <dbReference type="ARBA" id="ARBA00022840"/>
    </source>
</evidence>
<dbReference type="GO" id="GO:0005524">
    <property type="term" value="F:ATP binding"/>
    <property type="evidence" value="ECO:0007669"/>
    <property type="project" value="UniProtKB-UniRule"/>
</dbReference>
<dbReference type="PROSITE" id="PS50975">
    <property type="entry name" value="ATP_GRASP"/>
    <property type="match status" value="1"/>
</dbReference>
<dbReference type="InterPro" id="IPR013815">
    <property type="entry name" value="ATP_grasp_subdomain_1"/>
</dbReference>
<evidence type="ECO:0000256" key="7">
    <source>
        <dbReference type="PROSITE-ProRule" id="PRU00409"/>
    </source>
</evidence>
<dbReference type="InterPro" id="IPR054350">
    <property type="entry name" value="PurT/PurK_preATP-grasp"/>
</dbReference>
<keyword evidence="3" id="KW-0658">Purine biosynthesis</keyword>
<name>A0A7G9YGM3_9EURY</name>
<keyword evidence="5" id="KW-0460">Magnesium</keyword>
<evidence type="ECO:0000259" key="8">
    <source>
        <dbReference type="PROSITE" id="PS50975"/>
    </source>
</evidence>
<evidence type="ECO:0000256" key="5">
    <source>
        <dbReference type="ARBA" id="ARBA00022842"/>
    </source>
</evidence>
<evidence type="ECO:0000256" key="2">
    <source>
        <dbReference type="ARBA" id="ARBA00022741"/>
    </source>
</evidence>
<dbReference type="GO" id="GO:0006164">
    <property type="term" value="P:purine nucleotide biosynthetic process"/>
    <property type="evidence" value="ECO:0007669"/>
    <property type="project" value="UniProtKB-KW"/>
</dbReference>
<organism evidence="9">
    <name type="scientific">Candidatus Methanogaster sp. ANME-2c ERB4</name>
    <dbReference type="NCBI Taxonomy" id="2759911"/>
    <lineage>
        <taxon>Archaea</taxon>
        <taxon>Methanobacteriati</taxon>
        <taxon>Methanobacteriota</taxon>
        <taxon>Stenosarchaea group</taxon>
        <taxon>Methanomicrobia</taxon>
        <taxon>Methanosarcinales</taxon>
        <taxon>ANME-2 cluster</taxon>
        <taxon>Candidatus Methanogasteraceae</taxon>
        <taxon>Candidatus Methanogaster</taxon>
    </lineage>
</organism>
<dbReference type="EC" id="2.1.2.-" evidence="9"/>
<dbReference type="EMBL" id="MT631243">
    <property type="protein sequence ID" value="QNO47157.1"/>
    <property type="molecule type" value="Genomic_DNA"/>
</dbReference>
<dbReference type="GO" id="GO:0016874">
    <property type="term" value="F:ligase activity"/>
    <property type="evidence" value="ECO:0007669"/>
    <property type="project" value="UniProtKB-KW"/>
</dbReference>
<dbReference type="GO" id="GO:0046872">
    <property type="term" value="F:metal ion binding"/>
    <property type="evidence" value="ECO:0007669"/>
    <property type="project" value="InterPro"/>
</dbReference>
<evidence type="ECO:0000256" key="6">
    <source>
        <dbReference type="ARBA" id="ARBA00025704"/>
    </source>
</evidence>
<dbReference type="Gene3D" id="3.30.1490.20">
    <property type="entry name" value="ATP-grasp fold, A domain"/>
    <property type="match status" value="1"/>
</dbReference>
<keyword evidence="9" id="KW-0808">Transferase</keyword>
<dbReference type="Pfam" id="PF02222">
    <property type="entry name" value="ATP-grasp"/>
    <property type="match status" value="1"/>
</dbReference>
<evidence type="ECO:0000256" key="3">
    <source>
        <dbReference type="ARBA" id="ARBA00022755"/>
    </source>
</evidence>
<reference evidence="9" key="1">
    <citation type="submission" date="2020-06" db="EMBL/GenBank/DDBJ databases">
        <title>Unique genomic features of the anaerobic methanotrophic archaea.</title>
        <authorList>
            <person name="Chadwick G.L."/>
            <person name="Skennerton C.T."/>
            <person name="Laso-Perez R."/>
            <person name="Leu A.O."/>
            <person name="Speth D.R."/>
            <person name="Yu H."/>
            <person name="Morgan-Lang C."/>
            <person name="Hatzenpichler R."/>
            <person name="Goudeau D."/>
            <person name="Malmstrom R."/>
            <person name="Brazelton W.J."/>
            <person name="Woyke T."/>
            <person name="Hallam S.J."/>
            <person name="Tyson G.W."/>
            <person name="Wegener G."/>
            <person name="Boetius A."/>
            <person name="Orphan V."/>
        </authorList>
    </citation>
    <scope>NUCLEOTIDE SEQUENCE</scope>
</reference>
<evidence type="ECO:0000313" key="9">
    <source>
        <dbReference type="EMBL" id="QNO47157.1"/>
    </source>
</evidence>
<keyword evidence="2 7" id="KW-0547">Nucleotide-binding</keyword>
<dbReference type="AlphaFoldDB" id="A0A7G9YGM3"/>
<dbReference type="Gene3D" id="3.40.50.20">
    <property type="match status" value="1"/>
</dbReference>
<dbReference type="NCBIfam" id="NF006766">
    <property type="entry name" value="PRK09288.1"/>
    <property type="match status" value="1"/>
</dbReference>
<dbReference type="InterPro" id="IPR048740">
    <property type="entry name" value="PurT_C"/>
</dbReference>
<dbReference type="GO" id="GO:0005829">
    <property type="term" value="C:cytosol"/>
    <property type="evidence" value="ECO:0007669"/>
    <property type="project" value="TreeGrafter"/>
</dbReference>
<dbReference type="PANTHER" id="PTHR43055">
    <property type="entry name" value="FORMATE-DEPENDENT PHOSPHORIBOSYLGLYCINAMIDE FORMYLTRANSFERASE"/>
    <property type="match status" value="1"/>
</dbReference>
<dbReference type="InterPro" id="IPR016185">
    <property type="entry name" value="PreATP-grasp_dom_sf"/>
</dbReference>
<dbReference type="InterPro" id="IPR011761">
    <property type="entry name" value="ATP-grasp"/>
</dbReference>
<keyword evidence="1" id="KW-0436">Ligase</keyword>
<protein>
    <submittedName>
        <fullName evidence="9">Formate-dependent phosphoribosylglycinamide formyltransferase</fullName>
        <ecNumber evidence="9">2.1.2.-</ecNumber>
    </submittedName>
</protein>
<proteinExistence type="predicted"/>
<comment type="pathway">
    <text evidence="6">Purine metabolism.</text>
</comment>